<evidence type="ECO:0000256" key="1">
    <source>
        <dbReference type="ARBA" id="ARBA00010641"/>
    </source>
</evidence>
<dbReference type="Proteomes" id="UP000217083">
    <property type="component" value="Unassembled WGS sequence"/>
</dbReference>
<dbReference type="EMBL" id="NPIA01000001">
    <property type="protein sequence ID" value="OZM58271.1"/>
    <property type="molecule type" value="Genomic_DNA"/>
</dbReference>
<accession>A0A263BWZ2</accession>
<organism evidence="9 10">
    <name type="scientific">Lottiidibacillus patelloidae</name>
    <dbReference type="NCBI Taxonomy" id="2670334"/>
    <lineage>
        <taxon>Bacteria</taxon>
        <taxon>Bacillati</taxon>
        <taxon>Bacillota</taxon>
        <taxon>Bacilli</taxon>
        <taxon>Bacillales</taxon>
        <taxon>Bacillaceae</taxon>
        <taxon>Lottiidibacillus</taxon>
    </lineage>
</organism>
<dbReference type="GO" id="GO:0006950">
    <property type="term" value="P:response to stress"/>
    <property type="evidence" value="ECO:0007669"/>
    <property type="project" value="UniProtKB-ARBA"/>
</dbReference>
<dbReference type="InterPro" id="IPR013324">
    <property type="entry name" value="RNA_pol_sigma_r3/r4-like"/>
</dbReference>
<dbReference type="InterPro" id="IPR013325">
    <property type="entry name" value="RNA_pol_sigma_r2"/>
</dbReference>
<name>A0A263BWZ2_9BACI</name>
<reference evidence="10" key="1">
    <citation type="submission" date="2017-08" db="EMBL/GenBank/DDBJ databases">
        <authorList>
            <person name="Huang Z."/>
        </authorList>
    </citation>
    <scope>NUCLEOTIDE SEQUENCE [LARGE SCALE GENOMIC DNA]</scope>
    <source>
        <strain evidence="10">SA5d-4</strain>
    </source>
</reference>
<dbReference type="AlphaFoldDB" id="A0A263BWZ2"/>
<evidence type="ECO:0000256" key="5">
    <source>
        <dbReference type="ARBA" id="ARBA00023163"/>
    </source>
</evidence>
<evidence type="ECO:0000256" key="2">
    <source>
        <dbReference type="ARBA" id="ARBA00023015"/>
    </source>
</evidence>
<evidence type="ECO:0000259" key="7">
    <source>
        <dbReference type="Pfam" id="PF04542"/>
    </source>
</evidence>
<evidence type="ECO:0000259" key="8">
    <source>
        <dbReference type="Pfam" id="PF08281"/>
    </source>
</evidence>
<evidence type="ECO:0000313" key="9">
    <source>
        <dbReference type="EMBL" id="OZM58271.1"/>
    </source>
</evidence>
<gene>
    <name evidence="9" type="ORF">CIB95_01485</name>
</gene>
<dbReference type="RefSeq" id="WP_094920880.1">
    <property type="nucleotide sequence ID" value="NZ_NPIA01000001.1"/>
</dbReference>
<dbReference type="InterPro" id="IPR014284">
    <property type="entry name" value="RNA_pol_sigma-70_dom"/>
</dbReference>
<keyword evidence="3 6" id="KW-0731">Sigma factor</keyword>
<evidence type="ECO:0000256" key="4">
    <source>
        <dbReference type="ARBA" id="ARBA00023125"/>
    </source>
</evidence>
<dbReference type="Gene3D" id="1.10.10.10">
    <property type="entry name" value="Winged helix-like DNA-binding domain superfamily/Winged helix DNA-binding domain"/>
    <property type="match status" value="1"/>
</dbReference>
<comment type="caution">
    <text evidence="9">The sequence shown here is derived from an EMBL/GenBank/DDBJ whole genome shotgun (WGS) entry which is preliminary data.</text>
</comment>
<dbReference type="CDD" id="cd06171">
    <property type="entry name" value="Sigma70_r4"/>
    <property type="match status" value="1"/>
</dbReference>
<dbReference type="Pfam" id="PF04542">
    <property type="entry name" value="Sigma70_r2"/>
    <property type="match status" value="1"/>
</dbReference>
<feature type="domain" description="RNA polymerase sigma factor 70 region 4 type 2" evidence="8">
    <location>
        <begin position="105"/>
        <end position="156"/>
    </location>
</feature>
<dbReference type="PANTHER" id="PTHR43133">
    <property type="entry name" value="RNA POLYMERASE ECF-TYPE SIGMA FACTO"/>
    <property type="match status" value="1"/>
</dbReference>
<dbReference type="InterPro" id="IPR000838">
    <property type="entry name" value="RNA_pol_sigma70_ECF_CS"/>
</dbReference>
<dbReference type="GO" id="GO:0006352">
    <property type="term" value="P:DNA-templated transcription initiation"/>
    <property type="evidence" value="ECO:0007669"/>
    <property type="project" value="InterPro"/>
</dbReference>
<dbReference type="SUPFAM" id="SSF88659">
    <property type="entry name" value="Sigma3 and sigma4 domains of RNA polymerase sigma factors"/>
    <property type="match status" value="1"/>
</dbReference>
<proteinExistence type="inferred from homology"/>
<feature type="domain" description="RNA polymerase sigma-70 region 2" evidence="7">
    <location>
        <begin position="8"/>
        <end position="72"/>
    </location>
</feature>
<dbReference type="NCBIfam" id="TIGR02937">
    <property type="entry name" value="sigma70-ECF"/>
    <property type="match status" value="1"/>
</dbReference>
<dbReference type="SUPFAM" id="SSF88946">
    <property type="entry name" value="Sigma2 domain of RNA polymerase sigma factors"/>
    <property type="match status" value="1"/>
</dbReference>
<keyword evidence="5 6" id="KW-0804">Transcription</keyword>
<dbReference type="PANTHER" id="PTHR43133:SF52">
    <property type="entry name" value="ECF RNA POLYMERASE SIGMA FACTOR SIGL"/>
    <property type="match status" value="1"/>
</dbReference>
<keyword evidence="10" id="KW-1185">Reference proteome</keyword>
<sequence>MERISSWFENYSDDIYHYLVYYTGRKDVEDLVQEVFIKAMKGIDGYKGSSSPKTWLISIARNTAITEIRKQKVLRFVPFAEGIEIKDERKINPEIISEEKETYASLLRAISKLRKPYRDVILLRKISELNVEETAAVLGWKVEKVNLTLHRALKALEKELSTKNGGDHFEESLG</sequence>
<keyword evidence="2 6" id="KW-0805">Transcription regulation</keyword>
<dbReference type="Gene3D" id="1.10.1740.10">
    <property type="match status" value="1"/>
</dbReference>
<dbReference type="PROSITE" id="PS01063">
    <property type="entry name" value="SIGMA70_ECF"/>
    <property type="match status" value="1"/>
</dbReference>
<dbReference type="InterPro" id="IPR013249">
    <property type="entry name" value="RNA_pol_sigma70_r4_t2"/>
</dbReference>
<reference evidence="9 10" key="2">
    <citation type="submission" date="2017-09" db="EMBL/GenBank/DDBJ databases">
        <title>Bacillus patelloidae sp. nov., isolated from the intestinal tract of a marine limpet.</title>
        <authorList>
            <person name="Liu R."/>
            <person name="Dong C."/>
            <person name="Shao Z."/>
        </authorList>
    </citation>
    <scope>NUCLEOTIDE SEQUENCE [LARGE SCALE GENOMIC DNA]</scope>
    <source>
        <strain evidence="9 10">SA5d-4</strain>
    </source>
</reference>
<evidence type="ECO:0000256" key="3">
    <source>
        <dbReference type="ARBA" id="ARBA00023082"/>
    </source>
</evidence>
<dbReference type="InterPro" id="IPR007627">
    <property type="entry name" value="RNA_pol_sigma70_r2"/>
</dbReference>
<dbReference type="InterPro" id="IPR036388">
    <property type="entry name" value="WH-like_DNA-bd_sf"/>
</dbReference>
<dbReference type="InterPro" id="IPR039425">
    <property type="entry name" value="RNA_pol_sigma-70-like"/>
</dbReference>
<evidence type="ECO:0000256" key="6">
    <source>
        <dbReference type="RuleBase" id="RU000716"/>
    </source>
</evidence>
<protein>
    <recommendedName>
        <fullName evidence="6">RNA polymerase sigma factor</fullName>
    </recommendedName>
</protein>
<dbReference type="GO" id="GO:0016987">
    <property type="term" value="F:sigma factor activity"/>
    <property type="evidence" value="ECO:0007669"/>
    <property type="project" value="UniProtKB-KW"/>
</dbReference>
<dbReference type="GO" id="GO:0003677">
    <property type="term" value="F:DNA binding"/>
    <property type="evidence" value="ECO:0007669"/>
    <property type="project" value="UniProtKB-KW"/>
</dbReference>
<dbReference type="Pfam" id="PF08281">
    <property type="entry name" value="Sigma70_r4_2"/>
    <property type="match status" value="1"/>
</dbReference>
<comment type="similarity">
    <text evidence="1 6">Belongs to the sigma-70 factor family. ECF subfamily.</text>
</comment>
<keyword evidence="4 6" id="KW-0238">DNA-binding</keyword>
<evidence type="ECO:0000313" key="10">
    <source>
        <dbReference type="Proteomes" id="UP000217083"/>
    </source>
</evidence>